<dbReference type="Pfam" id="PF00126">
    <property type="entry name" value="HTH_1"/>
    <property type="match status" value="1"/>
</dbReference>
<sequence>MEKGDWDDLRFILAVSRSDSVSQAARQLGVNESTVVRRLANAEKIRDAPVHCRKAMTRGDASS</sequence>
<dbReference type="Proteomes" id="UP001596166">
    <property type="component" value="Unassembled WGS sequence"/>
</dbReference>
<evidence type="ECO:0000313" key="3">
    <source>
        <dbReference type="Proteomes" id="UP001596166"/>
    </source>
</evidence>
<evidence type="ECO:0000259" key="1">
    <source>
        <dbReference type="Pfam" id="PF00126"/>
    </source>
</evidence>
<dbReference type="EMBL" id="JBHSLC010000049">
    <property type="protein sequence ID" value="MFC5357715.1"/>
    <property type="molecule type" value="Genomic_DNA"/>
</dbReference>
<dbReference type="Gene3D" id="1.10.10.10">
    <property type="entry name" value="Winged helix-like DNA-binding domain superfamily/Winged helix DNA-binding domain"/>
    <property type="match status" value="1"/>
</dbReference>
<dbReference type="InterPro" id="IPR036390">
    <property type="entry name" value="WH_DNA-bd_sf"/>
</dbReference>
<accession>A0ABW0G9J1</accession>
<dbReference type="InterPro" id="IPR000847">
    <property type="entry name" value="LysR_HTH_N"/>
</dbReference>
<name>A0ABW0G9J1_9PROT</name>
<dbReference type="SUPFAM" id="SSF46785">
    <property type="entry name" value="Winged helix' DNA-binding domain"/>
    <property type="match status" value="1"/>
</dbReference>
<comment type="caution">
    <text evidence="2">The sequence shown here is derived from an EMBL/GenBank/DDBJ whole genome shotgun (WGS) entry which is preliminary data.</text>
</comment>
<protein>
    <submittedName>
        <fullName evidence="2">LysR family transcriptional regulator</fullName>
    </submittedName>
</protein>
<keyword evidence="3" id="KW-1185">Reference proteome</keyword>
<evidence type="ECO:0000313" key="2">
    <source>
        <dbReference type="EMBL" id="MFC5357715.1"/>
    </source>
</evidence>
<feature type="domain" description="HTH lysR-type" evidence="1">
    <location>
        <begin position="6"/>
        <end position="48"/>
    </location>
</feature>
<organism evidence="2 3">
    <name type="scientific">Azospirillum himalayense</name>
    <dbReference type="NCBI Taxonomy" id="654847"/>
    <lineage>
        <taxon>Bacteria</taxon>
        <taxon>Pseudomonadati</taxon>
        <taxon>Pseudomonadota</taxon>
        <taxon>Alphaproteobacteria</taxon>
        <taxon>Rhodospirillales</taxon>
        <taxon>Azospirillaceae</taxon>
        <taxon>Azospirillum</taxon>
    </lineage>
</organism>
<proteinExistence type="predicted"/>
<dbReference type="InterPro" id="IPR036388">
    <property type="entry name" value="WH-like_DNA-bd_sf"/>
</dbReference>
<gene>
    <name evidence="2" type="ORF">ACFPMG_22150</name>
</gene>
<reference evidence="3" key="1">
    <citation type="journal article" date="2019" name="Int. J. Syst. Evol. Microbiol.">
        <title>The Global Catalogue of Microorganisms (GCM) 10K type strain sequencing project: providing services to taxonomists for standard genome sequencing and annotation.</title>
        <authorList>
            <consortium name="The Broad Institute Genomics Platform"/>
            <consortium name="The Broad Institute Genome Sequencing Center for Infectious Disease"/>
            <person name="Wu L."/>
            <person name="Ma J."/>
        </authorList>
    </citation>
    <scope>NUCLEOTIDE SEQUENCE [LARGE SCALE GENOMIC DNA]</scope>
    <source>
        <strain evidence="3">CCUG 58760</strain>
    </source>
</reference>
<dbReference type="RefSeq" id="WP_376997364.1">
    <property type="nucleotide sequence ID" value="NZ_JBHSLC010000049.1"/>
</dbReference>